<name>A0A0N9UYK7_SPHMC</name>
<keyword evidence="2 4" id="KW-0238">DNA-binding</keyword>
<reference evidence="6 7" key="1">
    <citation type="journal article" date="2015" name="Genome Announc.">
        <title>Complete Genome Sequence of Polypropylene Glycol- and Polyethylene Glycol-Degrading Sphingopyxis macrogoltabida Strain EY-1.</title>
        <authorList>
            <person name="Ohtsubo Y."/>
            <person name="Nagata Y."/>
            <person name="Numata M."/>
            <person name="Tsuchikane K."/>
            <person name="Hosoyama A."/>
            <person name="Yamazoe A."/>
            <person name="Tsuda M."/>
            <person name="Fujita N."/>
            <person name="Kawai F."/>
        </authorList>
    </citation>
    <scope>NUCLEOTIDE SEQUENCE [LARGE SCALE GENOMIC DNA]</scope>
    <source>
        <strain evidence="6 7">EY-1</strain>
    </source>
</reference>
<dbReference type="SUPFAM" id="SSF46689">
    <property type="entry name" value="Homeodomain-like"/>
    <property type="match status" value="1"/>
</dbReference>
<feature type="DNA-binding region" description="H-T-H motif" evidence="4">
    <location>
        <begin position="27"/>
        <end position="46"/>
    </location>
</feature>
<evidence type="ECO:0000256" key="1">
    <source>
        <dbReference type="ARBA" id="ARBA00023015"/>
    </source>
</evidence>
<dbReference type="InterPro" id="IPR054156">
    <property type="entry name" value="YxaF_TetR_C"/>
</dbReference>
<dbReference type="Pfam" id="PF21993">
    <property type="entry name" value="TetR_C_13_2"/>
    <property type="match status" value="1"/>
</dbReference>
<dbReference type="GO" id="GO:0003677">
    <property type="term" value="F:DNA binding"/>
    <property type="evidence" value="ECO:0007669"/>
    <property type="project" value="UniProtKB-UniRule"/>
</dbReference>
<dbReference type="PANTHER" id="PTHR47506:SF3">
    <property type="entry name" value="HTH-TYPE TRANSCRIPTIONAL REGULATOR LMRA"/>
    <property type="match status" value="1"/>
</dbReference>
<proteinExistence type="predicted"/>
<dbReference type="RefSeq" id="WP_054588570.1">
    <property type="nucleotide sequence ID" value="NZ_CP012700.1"/>
</dbReference>
<dbReference type="PRINTS" id="PR00455">
    <property type="entry name" value="HTHTETR"/>
</dbReference>
<evidence type="ECO:0000256" key="4">
    <source>
        <dbReference type="PROSITE-ProRule" id="PRU00335"/>
    </source>
</evidence>
<dbReference type="PROSITE" id="PS01081">
    <property type="entry name" value="HTH_TETR_1"/>
    <property type="match status" value="1"/>
</dbReference>
<evidence type="ECO:0000256" key="2">
    <source>
        <dbReference type="ARBA" id="ARBA00023125"/>
    </source>
</evidence>
<dbReference type="Proteomes" id="UP000058074">
    <property type="component" value="Chromosome"/>
</dbReference>
<keyword evidence="1" id="KW-0805">Transcription regulation</keyword>
<dbReference type="KEGG" id="smag:AN936_13530"/>
<evidence type="ECO:0000313" key="6">
    <source>
        <dbReference type="EMBL" id="ALH81345.1"/>
    </source>
</evidence>
<dbReference type="PATRIC" id="fig|33050.5.peg.2799"/>
<dbReference type="InterPro" id="IPR036271">
    <property type="entry name" value="Tet_transcr_reg_TetR-rel_C_sf"/>
</dbReference>
<evidence type="ECO:0000313" key="7">
    <source>
        <dbReference type="Proteomes" id="UP000058074"/>
    </source>
</evidence>
<protein>
    <submittedName>
        <fullName evidence="6">TetR family transcriptional regulator</fullName>
    </submittedName>
</protein>
<keyword evidence="3" id="KW-0804">Transcription</keyword>
<evidence type="ECO:0000259" key="5">
    <source>
        <dbReference type="PROSITE" id="PS50977"/>
    </source>
</evidence>
<organism evidence="6 7">
    <name type="scientific">Sphingopyxis macrogoltabida</name>
    <name type="common">Sphingomonas macrogoltabidus</name>
    <dbReference type="NCBI Taxonomy" id="33050"/>
    <lineage>
        <taxon>Bacteria</taxon>
        <taxon>Pseudomonadati</taxon>
        <taxon>Pseudomonadota</taxon>
        <taxon>Alphaproteobacteria</taxon>
        <taxon>Sphingomonadales</taxon>
        <taxon>Sphingomonadaceae</taxon>
        <taxon>Sphingopyxis</taxon>
    </lineage>
</organism>
<dbReference type="InterPro" id="IPR001647">
    <property type="entry name" value="HTH_TetR"/>
</dbReference>
<dbReference type="AlphaFoldDB" id="A0A0N9UYK7"/>
<gene>
    <name evidence="6" type="ORF">AN936_13530</name>
</gene>
<feature type="domain" description="HTH tetR-type" evidence="5">
    <location>
        <begin position="4"/>
        <end position="64"/>
    </location>
</feature>
<dbReference type="Pfam" id="PF00440">
    <property type="entry name" value="TetR_N"/>
    <property type="match status" value="1"/>
</dbReference>
<dbReference type="EMBL" id="CP012700">
    <property type="protein sequence ID" value="ALH81345.1"/>
    <property type="molecule type" value="Genomic_DNA"/>
</dbReference>
<dbReference type="PROSITE" id="PS50977">
    <property type="entry name" value="HTH_TETR_2"/>
    <property type="match status" value="1"/>
</dbReference>
<dbReference type="PANTHER" id="PTHR47506">
    <property type="entry name" value="TRANSCRIPTIONAL REGULATORY PROTEIN"/>
    <property type="match status" value="1"/>
</dbReference>
<dbReference type="InterPro" id="IPR009057">
    <property type="entry name" value="Homeodomain-like_sf"/>
</dbReference>
<dbReference type="SUPFAM" id="SSF48498">
    <property type="entry name" value="Tetracyclin repressor-like, C-terminal domain"/>
    <property type="match status" value="1"/>
</dbReference>
<evidence type="ECO:0000256" key="3">
    <source>
        <dbReference type="ARBA" id="ARBA00023163"/>
    </source>
</evidence>
<dbReference type="OrthoDB" id="9811084at2"/>
<dbReference type="Gene3D" id="1.10.357.10">
    <property type="entry name" value="Tetracycline Repressor, domain 2"/>
    <property type="match status" value="1"/>
</dbReference>
<dbReference type="InterPro" id="IPR023772">
    <property type="entry name" value="DNA-bd_HTH_TetR-type_CS"/>
</dbReference>
<accession>A0A0N9UYK7</accession>
<sequence>MNAVDTRHRILMTAMELFWEKGYGSTSIADILSRSQVHSGSLYHFFPGKQDVLVGVLEMYRDGIGEMLLAPNWEGVDDPIDRIFALLAGYRTHLIVTDCTYGCPIGSLALEIHEPDPVVRELMAANFTNWSTAIAGCFDAAAHRLPPGSDANALGEFVLTVMEGAVMQARTYRDIGYFDRNIAVLRDYVTTLLQAAKRDSFA</sequence>